<proteinExistence type="predicted"/>
<reference evidence="1 2" key="1">
    <citation type="submission" date="2015-03" db="EMBL/GenBank/DDBJ databases">
        <authorList>
            <person name="Zheng J."/>
            <person name="Ganezle M."/>
        </authorList>
    </citation>
    <scope>NUCLEOTIDE SEQUENCE [LARGE SCALE GENOMIC DNA]</scope>
    <source>
        <strain evidence="1 2">LP38</strain>
    </source>
</reference>
<name>A0A0F3RQF5_9LACO</name>
<dbReference type="AlphaFoldDB" id="A0A0F3RQF5"/>
<accession>A0A0F3RQF5</accession>
<organism evidence="1 2">
    <name type="scientific">Levilactobacillus spicheri</name>
    <dbReference type="NCBI Taxonomy" id="216463"/>
    <lineage>
        <taxon>Bacteria</taxon>
        <taxon>Bacillati</taxon>
        <taxon>Bacillota</taxon>
        <taxon>Bacilli</taxon>
        <taxon>Lactobacillales</taxon>
        <taxon>Lactobacillaceae</taxon>
        <taxon>Levilactobacillus</taxon>
    </lineage>
</organism>
<dbReference type="PATRIC" id="fig|216463.3.peg.1273"/>
<evidence type="ECO:0000313" key="1">
    <source>
        <dbReference type="EMBL" id="KJW12231.1"/>
    </source>
</evidence>
<evidence type="ECO:0000313" key="2">
    <source>
        <dbReference type="Proteomes" id="UP000033491"/>
    </source>
</evidence>
<dbReference type="STRING" id="216463.VC81_10080"/>
<dbReference type="RefSeq" id="WP_045807953.1">
    <property type="nucleotide sequence ID" value="NZ_JZCR01000021.1"/>
</dbReference>
<dbReference type="OrthoDB" id="2249034at2"/>
<comment type="caution">
    <text evidence="1">The sequence shown here is derived from an EMBL/GenBank/DDBJ whole genome shotgun (WGS) entry which is preliminary data.</text>
</comment>
<sequence>MRLIDFNRSTIDLDPQLQLFWETTPTKRPLTDLQVIDQQLRFLSTGGRPLTLDQFRARVQRVAPTTPLFTAGPPPQRLYGYRLVAHQILLG</sequence>
<dbReference type="EMBL" id="JZCR01000021">
    <property type="protein sequence ID" value="KJW12231.1"/>
    <property type="molecule type" value="Genomic_DNA"/>
</dbReference>
<dbReference type="Proteomes" id="UP000033491">
    <property type="component" value="Unassembled WGS sequence"/>
</dbReference>
<protein>
    <submittedName>
        <fullName evidence="1">Uncharacterized protein</fullName>
    </submittedName>
</protein>
<gene>
    <name evidence="1" type="ORF">VC81_10080</name>
</gene>